<dbReference type="SUPFAM" id="SSF53955">
    <property type="entry name" value="Lysozyme-like"/>
    <property type="match status" value="1"/>
</dbReference>
<dbReference type="EMBL" id="UOFE01000036">
    <property type="protein sequence ID" value="VAW54013.1"/>
    <property type="molecule type" value="Genomic_DNA"/>
</dbReference>
<protein>
    <submittedName>
        <fullName evidence="2">FIG016425: Soluble lytic murein transglycosylase and related regulatory proteins (Some contain LysM/invasin domains)</fullName>
    </submittedName>
</protein>
<gene>
    <name evidence="2" type="ORF">MNBD_GAMMA05-1639</name>
</gene>
<dbReference type="InterPro" id="IPR008258">
    <property type="entry name" value="Transglycosylase_SLT_dom_1"/>
</dbReference>
<name>A0A3B0WNN3_9ZZZZ</name>
<dbReference type="Pfam" id="PF01464">
    <property type="entry name" value="SLT"/>
    <property type="match status" value="1"/>
</dbReference>
<dbReference type="CDD" id="cd00254">
    <property type="entry name" value="LT-like"/>
    <property type="match status" value="1"/>
</dbReference>
<sequence>MLIRIKILALALIFNIITCSLAFAENQTVDPKLRQLLTEAINSSDSFDDRFHAEVWLLDMSNRLQRYVKDEKTRLFMLKQIHLEATRAKLQPELVLALIEVESHFDSYAISKSGAQGMMQVMPFWLNEIGHPSDNLIKIKTNLRMGCTILKYYMDMENNDLHKALARYNGSRGSKVYSNKVLLALRNHWYQS</sequence>
<proteinExistence type="predicted"/>
<evidence type="ECO:0000259" key="1">
    <source>
        <dbReference type="Pfam" id="PF01464"/>
    </source>
</evidence>
<accession>A0A3B0WNN3</accession>
<dbReference type="AlphaFoldDB" id="A0A3B0WNN3"/>
<organism evidence="2">
    <name type="scientific">hydrothermal vent metagenome</name>
    <dbReference type="NCBI Taxonomy" id="652676"/>
    <lineage>
        <taxon>unclassified sequences</taxon>
        <taxon>metagenomes</taxon>
        <taxon>ecological metagenomes</taxon>
    </lineage>
</organism>
<dbReference type="PANTHER" id="PTHR37423:SF2">
    <property type="entry name" value="MEMBRANE-BOUND LYTIC MUREIN TRANSGLYCOSYLASE C"/>
    <property type="match status" value="1"/>
</dbReference>
<dbReference type="PANTHER" id="PTHR37423">
    <property type="entry name" value="SOLUBLE LYTIC MUREIN TRANSGLYCOSYLASE-RELATED"/>
    <property type="match status" value="1"/>
</dbReference>
<dbReference type="Gene3D" id="1.10.530.10">
    <property type="match status" value="1"/>
</dbReference>
<evidence type="ECO:0000313" key="2">
    <source>
        <dbReference type="EMBL" id="VAW54013.1"/>
    </source>
</evidence>
<reference evidence="2" key="1">
    <citation type="submission" date="2018-06" db="EMBL/GenBank/DDBJ databases">
        <authorList>
            <person name="Zhirakovskaya E."/>
        </authorList>
    </citation>
    <scope>NUCLEOTIDE SEQUENCE</scope>
</reference>
<feature type="domain" description="Transglycosylase SLT" evidence="1">
    <location>
        <begin position="84"/>
        <end position="174"/>
    </location>
</feature>
<dbReference type="InterPro" id="IPR023346">
    <property type="entry name" value="Lysozyme-like_dom_sf"/>
</dbReference>